<proteinExistence type="predicted"/>
<dbReference type="AlphaFoldDB" id="A0A9D4D562"/>
<evidence type="ECO:0000313" key="1">
    <source>
        <dbReference type="EMBL" id="KAH3739366.1"/>
    </source>
</evidence>
<evidence type="ECO:0000313" key="2">
    <source>
        <dbReference type="Proteomes" id="UP000828390"/>
    </source>
</evidence>
<name>A0A9D4D562_DREPO</name>
<comment type="caution">
    <text evidence="1">The sequence shown here is derived from an EMBL/GenBank/DDBJ whole genome shotgun (WGS) entry which is preliminary data.</text>
</comment>
<sequence length="60" mass="6960">MEIAADPDICIISVYLPCRGNNSRDKFCEVILEIEELLERHSCTLYLWRFQLLLVSATSQ</sequence>
<protein>
    <submittedName>
        <fullName evidence="1">Uncharacterized protein</fullName>
    </submittedName>
</protein>
<keyword evidence="2" id="KW-1185">Reference proteome</keyword>
<reference evidence="1" key="1">
    <citation type="journal article" date="2019" name="bioRxiv">
        <title>The Genome of the Zebra Mussel, Dreissena polymorpha: A Resource for Invasive Species Research.</title>
        <authorList>
            <person name="McCartney M.A."/>
            <person name="Auch B."/>
            <person name="Kono T."/>
            <person name="Mallez S."/>
            <person name="Zhang Y."/>
            <person name="Obille A."/>
            <person name="Becker A."/>
            <person name="Abrahante J.E."/>
            <person name="Garbe J."/>
            <person name="Badalamenti J.P."/>
            <person name="Herman A."/>
            <person name="Mangelson H."/>
            <person name="Liachko I."/>
            <person name="Sullivan S."/>
            <person name="Sone E.D."/>
            <person name="Koren S."/>
            <person name="Silverstein K.A.T."/>
            <person name="Beckman K.B."/>
            <person name="Gohl D.M."/>
        </authorList>
    </citation>
    <scope>NUCLEOTIDE SEQUENCE</scope>
    <source>
        <strain evidence="1">Duluth1</strain>
        <tissue evidence="1">Whole animal</tissue>
    </source>
</reference>
<dbReference type="EMBL" id="JAIWYP010000011">
    <property type="protein sequence ID" value="KAH3739366.1"/>
    <property type="molecule type" value="Genomic_DNA"/>
</dbReference>
<accession>A0A9D4D562</accession>
<dbReference type="Proteomes" id="UP000828390">
    <property type="component" value="Unassembled WGS sequence"/>
</dbReference>
<reference evidence="1" key="2">
    <citation type="submission" date="2020-11" db="EMBL/GenBank/DDBJ databases">
        <authorList>
            <person name="McCartney M.A."/>
            <person name="Auch B."/>
            <person name="Kono T."/>
            <person name="Mallez S."/>
            <person name="Becker A."/>
            <person name="Gohl D.M."/>
            <person name="Silverstein K.A.T."/>
            <person name="Koren S."/>
            <person name="Bechman K.B."/>
            <person name="Herman A."/>
            <person name="Abrahante J.E."/>
            <person name="Garbe J."/>
        </authorList>
    </citation>
    <scope>NUCLEOTIDE SEQUENCE</scope>
    <source>
        <strain evidence="1">Duluth1</strain>
        <tissue evidence="1">Whole animal</tissue>
    </source>
</reference>
<organism evidence="1 2">
    <name type="scientific">Dreissena polymorpha</name>
    <name type="common">Zebra mussel</name>
    <name type="synonym">Mytilus polymorpha</name>
    <dbReference type="NCBI Taxonomy" id="45954"/>
    <lineage>
        <taxon>Eukaryota</taxon>
        <taxon>Metazoa</taxon>
        <taxon>Spiralia</taxon>
        <taxon>Lophotrochozoa</taxon>
        <taxon>Mollusca</taxon>
        <taxon>Bivalvia</taxon>
        <taxon>Autobranchia</taxon>
        <taxon>Heteroconchia</taxon>
        <taxon>Euheterodonta</taxon>
        <taxon>Imparidentia</taxon>
        <taxon>Neoheterodontei</taxon>
        <taxon>Myida</taxon>
        <taxon>Dreissenoidea</taxon>
        <taxon>Dreissenidae</taxon>
        <taxon>Dreissena</taxon>
    </lineage>
</organism>
<gene>
    <name evidence="1" type="ORF">DPMN_046017</name>
</gene>